<comment type="cofactor">
    <cofactor evidence="1">
        <name>FAD</name>
        <dbReference type="ChEBI" id="CHEBI:57692"/>
    </cofactor>
</comment>
<dbReference type="FunFam" id="1.10.45.10:FF:000001">
    <property type="entry name" value="D-lactate dehydrogenase mitochondrial"/>
    <property type="match status" value="1"/>
</dbReference>
<dbReference type="Gene3D" id="3.30.465.10">
    <property type="match status" value="1"/>
</dbReference>
<dbReference type="Pfam" id="PF04193">
    <property type="entry name" value="PQ-loop"/>
    <property type="match status" value="2"/>
</dbReference>
<evidence type="ECO:0000256" key="8">
    <source>
        <dbReference type="ARBA" id="ARBA00023002"/>
    </source>
</evidence>
<evidence type="ECO:0000256" key="2">
    <source>
        <dbReference type="ARBA" id="ARBA00004141"/>
    </source>
</evidence>
<dbReference type="InterPro" id="IPR016166">
    <property type="entry name" value="FAD-bd_PCMH"/>
</dbReference>
<dbReference type="InterPro" id="IPR016164">
    <property type="entry name" value="FAD-linked_Oxase-like_C"/>
</dbReference>
<dbReference type="PANTHER" id="PTHR43716:SF1">
    <property type="entry name" value="D-2-HYDROXYGLUTARATE DEHYDROGENASE, MITOCHONDRIAL"/>
    <property type="match status" value="1"/>
</dbReference>
<evidence type="ECO:0000256" key="11">
    <source>
        <dbReference type="ARBA" id="ARBA00050768"/>
    </source>
</evidence>
<dbReference type="Gene3D" id="1.20.1280.290">
    <property type="match status" value="2"/>
</dbReference>
<dbReference type="InterPro" id="IPR006603">
    <property type="entry name" value="PQ-loop_rpt"/>
</dbReference>
<dbReference type="PROSITE" id="PS51387">
    <property type="entry name" value="FAD_PCMH"/>
    <property type="match status" value="1"/>
</dbReference>
<dbReference type="RefSeq" id="XP_031023336.1">
    <property type="nucleotide sequence ID" value="XM_031170692.1"/>
</dbReference>
<dbReference type="Proteomes" id="UP000319731">
    <property type="component" value="Unassembled WGS sequence"/>
</dbReference>
<dbReference type="GO" id="GO:0004458">
    <property type="term" value="F:D-lactate dehydrogenase (cytochrome) activity"/>
    <property type="evidence" value="ECO:0007669"/>
    <property type="project" value="UniProtKB-EC"/>
</dbReference>
<keyword evidence="6" id="KW-0274">FAD</keyword>
<dbReference type="GO" id="GO:0098852">
    <property type="term" value="C:lytic vacuole membrane"/>
    <property type="evidence" value="ECO:0007669"/>
    <property type="project" value="UniProtKB-ARBA"/>
</dbReference>
<evidence type="ECO:0000256" key="14">
    <source>
        <dbReference type="SAM" id="Phobius"/>
    </source>
</evidence>
<evidence type="ECO:0000256" key="3">
    <source>
        <dbReference type="ARBA" id="ARBA00008000"/>
    </source>
</evidence>
<dbReference type="Pfam" id="PF01565">
    <property type="entry name" value="FAD_binding_4"/>
    <property type="match status" value="1"/>
</dbReference>
<evidence type="ECO:0000256" key="9">
    <source>
        <dbReference type="ARBA" id="ARBA00023136"/>
    </source>
</evidence>
<keyword evidence="8" id="KW-0560">Oxidoreductase</keyword>
<dbReference type="Gene3D" id="3.30.43.10">
    <property type="entry name" value="Uridine Diphospho-n-acetylenolpyruvylglucosamine Reductase, domain 2"/>
    <property type="match status" value="1"/>
</dbReference>
<evidence type="ECO:0000313" key="17">
    <source>
        <dbReference type="Proteomes" id="UP000319731"/>
    </source>
</evidence>
<dbReference type="GO" id="GO:0015174">
    <property type="term" value="F:basic amino acid transmembrane transporter activity"/>
    <property type="evidence" value="ECO:0007669"/>
    <property type="project" value="UniProtKB-ARBA"/>
</dbReference>
<dbReference type="STRING" id="1806994.A0A507BXA6"/>
<sequence length="810" mass="89643">MSILPAVVGWLSICCWIVVFIPQIWENYRRKSAEGLSKTFLVIWTCGDVLNLVGSIMNELLPTVIILAAYYTAADVLLGQFYYYQEKTYQKDELLADDDERAPLLNPSSAPVIVVPDESTGQNDTQVMHDGSNSQNGAPTESASSNKKNVPMMAITLFLAFHTVNVMTTATQRGIVLSNPITPSMVPSPFERFYGDLAGYASAILYVGSRFPQITKNHQRKSTEGLSVGFFILAVVGNVTFCASILMESLSKEYLMVNLPWLLGSGGTLLLDFYILGQFLILGTAKEENTMSRIARNVFGICNRISVQQGTVHHPKPTDLNISRFGVNIRNHTSSIPRQANFTKLQIKDITHFLATLPNGCVLTDKSDLEQYNTDWFKKYKGNAQAVLLPKSTQDVSSIMKYCYENTIAVCIQSGNTGLVGGSIPVHDEVIISMAKMNKIEAFDYLSGIVTVEAGVVLETLDNYLRDQGYTVPLDLGAKGSCMIGGNISTNAGGLRYLKYGSLHGTVLALEVVLADGTIMKCGNAVRKDSSGLNLRHMFIGSEGTLGIITKASIVCPKSPKSVKTVLLQIKDWENVLSVFRVARTELSDILSAFEFWDRQIHSYIEKYIPHKSPLPTPNDDHFHVIVETRGSNESHDEQKLARFFELVEPYVVDGVVAQDISQQASIWRIRDGIPEALGKSGDGWIKWDFSLDTKRMYKMVQDLQSHLQGVAGVKNVNGFGHMGDQNLHLNVMTESNSTWNIDPNITKAVEPWVYAYVHDLGGSVSSEHGLGQLMAPFASYSKTEQELALSKAWKEMLDPKGILNPYKFY</sequence>
<dbReference type="OrthoDB" id="5332616at2759"/>
<dbReference type="InterPro" id="IPR051264">
    <property type="entry name" value="FAD-oxidored/transferase_4"/>
</dbReference>
<evidence type="ECO:0000313" key="16">
    <source>
        <dbReference type="EMBL" id="TPX32062.1"/>
    </source>
</evidence>
<keyword evidence="7 14" id="KW-1133">Transmembrane helix</keyword>
<feature type="transmembrane region" description="Helical" evidence="14">
    <location>
        <begin position="259"/>
        <end position="283"/>
    </location>
</feature>
<feature type="transmembrane region" description="Helical" evidence="14">
    <location>
        <begin position="226"/>
        <end position="247"/>
    </location>
</feature>
<evidence type="ECO:0000256" key="1">
    <source>
        <dbReference type="ARBA" id="ARBA00001974"/>
    </source>
</evidence>
<evidence type="ECO:0000256" key="13">
    <source>
        <dbReference type="SAM" id="MobiDB-lite"/>
    </source>
</evidence>
<evidence type="ECO:0000259" key="15">
    <source>
        <dbReference type="PROSITE" id="PS51387"/>
    </source>
</evidence>
<dbReference type="EMBL" id="QEAO01000035">
    <property type="protein sequence ID" value="TPX32062.1"/>
    <property type="molecule type" value="Genomic_DNA"/>
</dbReference>
<feature type="transmembrane region" description="Helical" evidence="14">
    <location>
        <begin position="6"/>
        <end position="25"/>
    </location>
</feature>
<accession>A0A507BXA6</accession>
<dbReference type="Gene3D" id="3.30.70.2740">
    <property type="match status" value="1"/>
</dbReference>
<dbReference type="FunFam" id="3.30.70.2190:FF:000001">
    <property type="entry name" value="D-2-hydroxyglutarate dehydrogenase mitochondrial"/>
    <property type="match status" value="1"/>
</dbReference>
<dbReference type="SUPFAM" id="SSF56176">
    <property type="entry name" value="FAD-binding/transporter-associated domain-like"/>
    <property type="match status" value="1"/>
</dbReference>
<organism evidence="16 17">
    <name type="scientific">Synchytrium microbalum</name>
    <dbReference type="NCBI Taxonomy" id="1806994"/>
    <lineage>
        <taxon>Eukaryota</taxon>
        <taxon>Fungi</taxon>
        <taxon>Fungi incertae sedis</taxon>
        <taxon>Chytridiomycota</taxon>
        <taxon>Chytridiomycota incertae sedis</taxon>
        <taxon>Chytridiomycetes</taxon>
        <taxon>Synchytriales</taxon>
        <taxon>Synchytriaceae</taxon>
        <taxon>Synchytrium</taxon>
    </lineage>
</organism>
<dbReference type="GO" id="GO:0005739">
    <property type="term" value="C:mitochondrion"/>
    <property type="evidence" value="ECO:0007669"/>
    <property type="project" value="TreeGrafter"/>
</dbReference>
<dbReference type="InterPro" id="IPR016171">
    <property type="entry name" value="Vanillyl_alc_oxidase_C-sub2"/>
</dbReference>
<dbReference type="PANTHER" id="PTHR43716">
    <property type="entry name" value="D-2-HYDROXYGLUTARATE DEHYDROGENASE, MITOCHONDRIAL"/>
    <property type="match status" value="1"/>
</dbReference>
<dbReference type="InterPro" id="IPR016169">
    <property type="entry name" value="FAD-bd_PCMH_sub2"/>
</dbReference>
<evidence type="ECO:0000256" key="12">
    <source>
        <dbReference type="ARBA" id="ARBA00051436"/>
    </source>
</evidence>
<feature type="domain" description="FAD-binding PCMH-type" evidence="15">
    <location>
        <begin position="380"/>
        <end position="559"/>
    </location>
</feature>
<keyword evidence="17" id="KW-1185">Reference proteome</keyword>
<evidence type="ECO:0000256" key="5">
    <source>
        <dbReference type="ARBA" id="ARBA00022692"/>
    </source>
</evidence>
<dbReference type="GO" id="GO:0034486">
    <property type="term" value="P:vacuolar transmembrane transport"/>
    <property type="evidence" value="ECO:0007669"/>
    <property type="project" value="UniProtKB-ARBA"/>
</dbReference>
<feature type="transmembrane region" description="Helical" evidence="14">
    <location>
        <begin position="63"/>
        <end position="84"/>
    </location>
</feature>
<dbReference type="Gene3D" id="3.30.70.2190">
    <property type="match status" value="1"/>
</dbReference>
<dbReference type="FunFam" id="3.30.465.10:FF:000001">
    <property type="entry name" value="D-2-hydroxyglutarate dehydrogenase, mitochondrial"/>
    <property type="match status" value="1"/>
</dbReference>
<reference evidence="16 17" key="1">
    <citation type="journal article" date="2019" name="Sci. Rep.">
        <title>Comparative genomics of chytrid fungi reveal insights into the obligate biotrophic and pathogenic lifestyle of Synchytrium endobioticum.</title>
        <authorList>
            <person name="van de Vossenberg B.T.L.H."/>
            <person name="Warris S."/>
            <person name="Nguyen H.D.T."/>
            <person name="van Gent-Pelzer M.P.E."/>
            <person name="Joly D.L."/>
            <person name="van de Geest H.C."/>
            <person name="Bonants P.J.M."/>
            <person name="Smith D.S."/>
            <person name="Levesque C.A."/>
            <person name="van der Lee T.A.J."/>
        </authorList>
    </citation>
    <scope>NUCLEOTIDE SEQUENCE [LARGE SCALE GENOMIC DNA]</scope>
    <source>
        <strain evidence="16 17">JEL517</strain>
    </source>
</reference>
<dbReference type="Pfam" id="PF02913">
    <property type="entry name" value="FAD-oxidase_C"/>
    <property type="match status" value="1"/>
</dbReference>
<comment type="caution">
    <text evidence="16">The sequence shown here is derived from an EMBL/GenBank/DDBJ whole genome shotgun (WGS) entry which is preliminary data.</text>
</comment>
<dbReference type="FunFam" id="1.20.1280.290:FF:000012">
    <property type="entry name" value="Vacuolar membrane PQ loop repeat protein"/>
    <property type="match status" value="1"/>
</dbReference>
<keyword evidence="5 14" id="KW-0812">Transmembrane</keyword>
<comment type="catalytic activity">
    <reaction evidence="11">
        <text>L-histidine(out) + L-arginine(in) = L-histidine(in) + L-arginine(out)</text>
        <dbReference type="Rhea" id="RHEA:71063"/>
        <dbReference type="ChEBI" id="CHEBI:32682"/>
        <dbReference type="ChEBI" id="CHEBI:57595"/>
    </reaction>
</comment>
<dbReference type="SMART" id="SM00679">
    <property type="entry name" value="CTNS"/>
    <property type="match status" value="2"/>
</dbReference>
<gene>
    <name evidence="16" type="ORF">SmJEL517_g04764</name>
</gene>
<keyword evidence="4" id="KW-0285">Flavoprotein</keyword>
<dbReference type="FunFam" id="3.30.43.10:FF:000011">
    <property type="entry name" value="D-lactate dehydrogenase (Cytochrome)"/>
    <property type="match status" value="1"/>
</dbReference>
<dbReference type="InterPro" id="IPR036318">
    <property type="entry name" value="FAD-bd_PCMH-like_sf"/>
</dbReference>
<dbReference type="GO" id="GO:0071949">
    <property type="term" value="F:FAD binding"/>
    <property type="evidence" value="ECO:0007669"/>
    <property type="project" value="InterPro"/>
</dbReference>
<comment type="similarity">
    <text evidence="10">Belongs to the laat-1 family.</text>
</comment>
<name>A0A507BXA6_9FUNG</name>
<dbReference type="FunFam" id="1.20.1280.290:FF:000009">
    <property type="entry name" value="PQ loop repeat family protein"/>
    <property type="match status" value="1"/>
</dbReference>
<comment type="subcellular location">
    <subcellularLocation>
        <location evidence="2">Membrane</location>
        <topology evidence="2">Multi-pass membrane protein</topology>
    </subcellularLocation>
</comment>
<dbReference type="AlphaFoldDB" id="A0A507BXA6"/>
<dbReference type="InterPro" id="IPR016167">
    <property type="entry name" value="FAD-bd_PCMH_sub1"/>
</dbReference>
<feature type="compositionally biased region" description="Polar residues" evidence="13">
    <location>
        <begin position="119"/>
        <end position="146"/>
    </location>
</feature>
<evidence type="ECO:0000256" key="7">
    <source>
        <dbReference type="ARBA" id="ARBA00022989"/>
    </source>
</evidence>
<comment type="catalytic activity">
    <reaction evidence="12">
        <text>(R)-lactate + 2 Fe(III)-[cytochrome c] = 2 Fe(II)-[cytochrome c] + pyruvate + 2 H(+)</text>
        <dbReference type="Rhea" id="RHEA:13521"/>
        <dbReference type="Rhea" id="RHEA-COMP:10350"/>
        <dbReference type="Rhea" id="RHEA-COMP:14399"/>
        <dbReference type="ChEBI" id="CHEBI:15361"/>
        <dbReference type="ChEBI" id="CHEBI:15378"/>
        <dbReference type="ChEBI" id="CHEBI:16004"/>
        <dbReference type="ChEBI" id="CHEBI:29033"/>
        <dbReference type="ChEBI" id="CHEBI:29034"/>
        <dbReference type="EC" id="1.1.2.4"/>
    </reaction>
</comment>
<dbReference type="SUPFAM" id="SSF55103">
    <property type="entry name" value="FAD-linked oxidases, C-terminal domain"/>
    <property type="match status" value="1"/>
</dbReference>
<dbReference type="Gene3D" id="1.10.45.10">
    <property type="entry name" value="Vanillyl-alcohol Oxidase, Chain A, domain 4"/>
    <property type="match status" value="1"/>
</dbReference>
<evidence type="ECO:0000256" key="4">
    <source>
        <dbReference type="ARBA" id="ARBA00022630"/>
    </source>
</evidence>
<protein>
    <recommendedName>
        <fullName evidence="15">FAD-binding PCMH-type domain-containing protein</fullName>
    </recommendedName>
</protein>
<comment type="similarity">
    <text evidence="3">Belongs to the FAD-binding oxidoreductase/transferase type 4 family.</text>
</comment>
<keyword evidence="9 14" id="KW-0472">Membrane</keyword>
<proteinExistence type="inferred from homology"/>
<evidence type="ECO:0000256" key="6">
    <source>
        <dbReference type="ARBA" id="ARBA00022827"/>
    </source>
</evidence>
<evidence type="ECO:0000256" key="10">
    <source>
        <dbReference type="ARBA" id="ARBA00038039"/>
    </source>
</evidence>
<dbReference type="InterPro" id="IPR004113">
    <property type="entry name" value="FAD-bd_oxidored_4_C"/>
</dbReference>
<dbReference type="GeneID" id="42005989"/>
<feature type="region of interest" description="Disordered" evidence="13">
    <location>
        <begin position="111"/>
        <end position="146"/>
    </location>
</feature>
<dbReference type="InterPro" id="IPR006094">
    <property type="entry name" value="Oxid_FAD_bind_N"/>
</dbReference>